<sequence>MSAKPLQDASEVSALNNDNVQPEASDTFVCTPSVEALAERASAYLQAGYPVHLAGPAGTGKTTLAFHAAAKRGRPVKLIHGNDELGLADMVGQDNGYRRNTLVDNYIHSVVKTQEEVRTFWIDNRVTTACLNGETLIYDEFNRSRPEVNNIFLSILGEGILNLPNRRHQGAGYLEVHPEFRVIFTSNPEEYAGTHKTQDALMDRMITMKIGHYDRETEIRVTRAKSGLPPSEVAIVVDIVRELRGQSVNHHRPTLRACIAIARIMADRRISARSNNSFFRDICRDILDMDSAKVRRDGNALGESPVDDVVASISARARRPKIVEPKGLHKEI</sequence>
<comment type="caution">
    <text evidence="12">The sequence shown here is derived from an EMBL/GenBank/DDBJ whole genome shotgun (WGS) entry which is preliminary data.</text>
</comment>
<dbReference type="Proteomes" id="UP000274556">
    <property type="component" value="Unassembled WGS sequence"/>
</dbReference>
<evidence type="ECO:0000256" key="2">
    <source>
        <dbReference type="ARBA" id="ARBA00009417"/>
    </source>
</evidence>
<evidence type="ECO:0000259" key="11">
    <source>
        <dbReference type="SMART" id="SM00382"/>
    </source>
</evidence>
<evidence type="ECO:0000256" key="7">
    <source>
        <dbReference type="ARBA" id="ARBA00022987"/>
    </source>
</evidence>
<dbReference type="Gene3D" id="3.40.50.300">
    <property type="entry name" value="P-loop containing nucleotide triphosphate hydrolases"/>
    <property type="match status" value="1"/>
</dbReference>
<dbReference type="SUPFAM" id="SSF52540">
    <property type="entry name" value="P-loop containing nucleoside triphosphate hydrolases"/>
    <property type="match status" value="1"/>
</dbReference>
<dbReference type="OrthoDB" id="9808317at2"/>
<dbReference type="InterPro" id="IPR050764">
    <property type="entry name" value="CbbQ/NirQ/NorQ/GpvN"/>
</dbReference>
<feature type="region of interest" description="Disordered" evidence="10">
    <location>
        <begin position="1"/>
        <end position="25"/>
    </location>
</feature>
<dbReference type="Pfam" id="PF07728">
    <property type="entry name" value="AAA_5"/>
    <property type="match status" value="1"/>
</dbReference>
<dbReference type="GO" id="GO:0031412">
    <property type="term" value="P:gas vesicle organization"/>
    <property type="evidence" value="ECO:0007669"/>
    <property type="project" value="InterPro"/>
</dbReference>
<dbReference type="InterPro" id="IPR011704">
    <property type="entry name" value="ATPase_dyneun-rel_AAA"/>
</dbReference>
<evidence type="ECO:0000256" key="10">
    <source>
        <dbReference type="SAM" id="MobiDB-lite"/>
    </source>
</evidence>
<reference evidence="12 13" key="1">
    <citation type="submission" date="2018-10" db="EMBL/GenBank/DDBJ databases">
        <title>Genomic Encyclopedia of Archaeal and Bacterial Type Strains, Phase II (KMG-II): from individual species to whole genera.</title>
        <authorList>
            <person name="Goeker M."/>
        </authorList>
    </citation>
    <scope>NUCLEOTIDE SEQUENCE [LARGE SCALE GENOMIC DNA]</scope>
    <source>
        <strain evidence="12 13">DSM 235</strain>
    </source>
</reference>
<proteinExistence type="inferred from homology"/>
<dbReference type="GO" id="GO:0016887">
    <property type="term" value="F:ATP hydrolysis activity"/>
    <property type="evidence" value="ECO:0007669"/>
    <property type="project" value="InterPro"/>
</dbReference>
<comment type="subcellular location">
    <subcellularLocation>
        <location evidence="1">Cytoplasm</location>
    </subcellularLocation>
    <subcellularLocation>
        <location evidence="8">Gas vesicle</location>
    </subcellularLocation>
</comment>
<evidence type="ECO:0000256" key="9">
    <source>
        <dbReference type="ARBA" id="ARBA00049360"/>
    </source>
</evidence>
<dbReference type="EMBL" id="RBXL01000001">
    <property type="protein sequence ID" value="RKT46116.1"/>
    <property type="molecule type" value="Genomic_DNA"/>
</dbReference>
<evidence type="ECO:0000313" key="13">
    <source>
        <dbReference type="Proteomes" id="UP000274556"/>
    </source>
</evidence>
<evidence type="ECO:0000256" key="5">
    <source>
        <dbReference type="ARBA" id="ARBA00022801"/>
    </source>
</evidence>
<dbReference type="AlphaFoldDB" id="A0A495V9Q3"/>
<protein>
    <submittedName>
        <fullName evidence="12">Gas vesicle protein GvpN</fullName>
    </submittedName>
</protein>
<dbReference type="GO" id="GO:0031411">
    <property type="term" value="C:gas vesicle"/>
    <property type="evidence" value="ECO:0007669"/>
    <property type="project" value="UniProtKB-SubCell"/>
</dbReference>
<evidence type="ECO:0000256" key="8">
    <source>
        <dbReference type="ARBA" id="ARBA00035108"/>
    </source>
</evidence>
<gene>
    <name evidence="12" type="ORF">BDD21_3614</name>
</gene>
<keyword evidence="7" id="KW-0304">Gas vesicle</keyword>
<dbReference type="InterPro" id="IPR003593">
    <property type="entry name" value="AAA+_ATPase"/>
</dbReference>
<dbReference type="GO" id="GO:0005524">
    <property type="term" value="F:ATP binding"/>
    <property type="evidence" value="ECO:0007669"/>
    <property type="project" value="UniProtKB-KW"/>
</dbReference>
<evidence type="ECO:0000313" key="12">
    <source>
        <dbReference type="EMBL" id="RKT46116.1"/>
    </source>
</evidence>
<accession>A0A495V9Q3</accession>
<evidence type="ECO:0000256" key="4">
    <source>
        <dbReference type="ARBA" id="ARBA00022741"/>
    </source>
</evidence>
<name>A0A495V9Q3_9GAMM</name>
<keyword evidence="6" id="KW-0067">ATP-binding</keyword>
<keyword evidence="4" id="KW-0547">Nucleotide-binding</keyword>
<comment type="similarity">
    <text evidence="2">Belongs to the CbbQ/NirQ/NorQ/GpvN family.</text>
</comment>
<dbReference type="GO" id="GO:0005737">
    <property type="term" value="C:cytoplasm"/>
    <property type="evidence" value="ECO:0007669"/>
    <property type="project" value="UniProtKB-SubCell"/>
</dbReference>
<keyword evidence="3" id="KW-0963">Cytoplasm</keyword>
<dbReference type="PANTHER" id="PTHR42759:SF1">
    <property type="entry name" value="MAGNESIUM-CHELATASE SUBUNIT CHLD"/>
    <property type="match status" value="1"/>
</dbReference>
<feature type="compositionally biased region" description="Polar residues" evidence="10">
    <location>
        <begin position="13"/>
        <end position="25"/>
    </location>
</feature>
<evidence type="ECO:0000256" key="1">
    <source>
        <dbReference type="ARBA" id="ARBA00004496"/>
    </source>
</evidence>
<evidence type="ECO:0000256" key="6">
    <source>
        <dbReference type="ARBA" id="ARBA00022840"/>
    </source>
</evidence>
<evidence type="ECO:0000256" key="3">
    <source>
        <dbReference type="ARBA" id="ARBA00022490"/>
    </source>
</evidence>
<comment type="catalytic activity">
    <reaction evidence="9">
        <text>ATP + H2O = ADP + phosphate + H(+)</text>
        <dbReference type="Rhea" id="RHEA:13065"/>
        <dbReference type="ChEBI" id="CHEBI:15377"/>
        <dbReference type="ChEBI" id="CHEBI:15378"/>
        <dbReference type="ChEBI" id="CHEBI:30616"/>
        <dbReference type="ChEBI" id="CHEBI:43474"/>
        <dbReference type="ChEBI" id="CHEBI:456216"/>
    </reaction>
</comment>
<dbReference type="SMART" id="SM00382">
    <property type="entry name" value="AAA"/>
    <property type="match status" value="1"/>
</dbReference>
<organism evidence="12 13">
    <name type="scientific">Thiocapsa rosea</name>
    <dbReference type="NCBI Taxonomy" id="69360"/>
    <lineage>
        <taxon>Bacteria</taxon>
        <taxon>Pseudomonadati</taxon>
        <taxon>Pseudomonadota</taxon>
        <taxon>Gammaproteobacteria</taxon>
        <taxon>Chromatiales</taxon>
        <taxon>Chromatiaceae</taxon>
        <taxon>Thiocapsa</taxon>
    </lineage>
</organism>
<dbReference type="NCBIfam" id="TIGR02640">
    <property type="entry name" value="gas_vesic_GvpN"/>
    <property type="match status" value="1"/>
</dbReference>
<dbReference type="InterPro" id="IPR027417">
    <property type="entry name" value="P-loop_NTPase"/>
</dbReference>
<dbReference type="CDD" id="cd00009">
    <property type="entry name" value="AAA"/>
    <property type="match status" value="1"/>
</dbReference>
<dbReference type="RefSeq" id="WP_120798280.1">
    <property type="nucleotide sequence ID" value="NZ_RBXL01000001.1"/>
</dbReference>
<keyword evidence="13" id="KW-1185">Reference proteome</keyword>
<keyword evidence="5" id="KW-0378">Hydrolase</keyword>
<dbReference type="InterPro" id="IPR013462">
    <property type="entry name" value="Gas-vesicle_GvpN"/>
</dbReference>
<dbReference type="PANTHER" id="PTHR42759">
    <property type="entry name" value="MOXR FAMILY PROTEIN"/>
    <property type="match status" value="1"/>
</dbReference>
<feature type="domain" description="AAA+ ATPase" evidence="11">
    <location>
        <begin position="47"/>
        <end position="216"/>
    </location>
</feature>